<feature type="region of interest" description="Disordered" evidence="1">
    <location>
        <begin position="416"/>
        <end position="442"/>
    </location>
</feature>
<name>A0A6G1KD62_9PLEO</name>
<sequence>MNPSTATDRTRELQDNKLSRVALQRHGERVVLSKPAPKEQDGPEIHSQPEGECEGEDIKVIRSLSTRVEQAGDCYVSAPCKATFPANASMEWFPNTKEKDPSYFRFQQFQTYKPEDFAGEGNYYSEVRNVYQGFCDYLEMCAEKPPQVMTYFTDRFPQQTLNPEGTHTTDWTETSNEWDEQGEETLADDEGDNTLSEDMNLEDEAFEYDWHPYQTDFVYPYDREVNEGKSIMRDDGTIVSAIGRFQMRVPGPTGNLVTMNRCNFRFKGDPNTSTHHHPPNHERSEQQPGYALANAAFDYLDKFDSFMKIHKLQVVKDVSFLQQPAGFIPSDDDLKIEFFYLKDHVPSYRRTNAAAMGKMSTHCRSNLLWTVSIKRLTKLFSVVVHRYAFGFYPGSTQDMEEQQENEVEDHVDELLKPRTQVADPDRKIEDKDSREAKRKKRDEINIERMKRYALTNPPGIRHANLVKPPQNDHLSVRFICNAQVNARSNMKLRFKKNVIDSKVYGQPYEDFAVILDETNLTRKPCDPERAYAYGYEHPGGEYREPAFDISDFADAQWDKDISLATNTDIGTIEKVRNLAAPNNPRDLIQLPYNGSHLSYGVFTPRDPVTECLAIQRLQQCLKIPGYIHVFVSKPRIAIPSVAKARDAIAYQAGQDPLRRFLKDHRQNNLGLGNLKHPRMAPLFKARDEKVYRDGFDARITNVIGTYFDHVSTYSSLPYPGIISIIAIPKSYNESLGKHMSFEGSFTMTETKETKDLPKLTPGMKGDIVFAKDAKRVWEDAWKFRVIEKGVEPGLARIALQLNRLQLNRHKAKTTTGWSERNPETTTLKHVRDLGKDFRGKADSLPFTDVTLFPEKPDEKDLKRRINSVLSIVPHSGDSDAAKSSKKLGIEVIKGRNDHQLPRFKIWEGLSPELIPLVHGITFDSPMAAKGMQKDVLLDGLDKGVVARLLLLFGTSGGGKTYTAQLAVGPHALEVEYSEDAEQDRLNRRKDLNKSMQESLKRKLQNKQREEAQASGTYTSDEELPAITLDEEQFAYLDGIKPVAPRTLSDGTRVVPGQIITMSAQNSTVDMAFQRMEKHLEALSQAAGLSPRLGIRLHSNTTESGMSVAFLRPGPKGETQDDLLTTELSLVGNDILAAMSANYRARTEGKNIKGVFDKRVTITNKSIAHRGLEILGEVESTPEVDAHFTDDERKAFSDAIQPIAKQITDLHVQGKPIAKELIKEYTRATHSLHIALIDRAHHIGCTGAMGRDKLVVSYAHPRAILMDEGSRTLQDLLFGFYGQYALAKLFAIVGDENQTQGVLFGKELDNPYFTKMTEPMMVTLAARRWLIPTLNETRRYGHPDLVRTVQIAYNSKAITAAPGTFPTQGVNPKVAQIQAFMQRRYQKKGPVLVFDVKNATNQRAGTSMFSPEIAAVSSSIAHEMAISLDNIGITEICAYKAHCILLENMNEAKQRDYIAKGMPEKAARIRAIRVATVDEYQGNENDLVIANGVKAGHQGFSYDQRRNCVLMGRGRYGMIYIDDITLISKHRNREHPLVSFVQWAGDARMLTVNSHTFAT</sequence>
<feature type="region of interest" description="Disordered" evidence="1">
    <location>
        <begin position="995"/>
        <end position="1023"/>
    </location>
</feature>
<feature type="domain" description="DNA2/NAM7 helicase-like C-terminal" evidence="2">
    <location>
        <begin position="1376"/>
        <end position="1520"/>
    </location>
</feature>
<dbReference type="Gene3D" id="3.40.50.300">
    <property type="entry name" value="P-loop containing nucleotide triphosphate hydrolases"/>
    <property type="match status" value="1"/>
</dbReference>
<proteinExistence type="predicted"/>
<dbReference type="PANTHER" id="PTHR10887:SF495">
    <property type="entry name" value="HELICASE SENATAXIN ISOFORM X1-RELATED"/>
    <property type="match status" value="1"/>
</dbReference>
<dbReference type="Pfam" id="PF13087">
    <property type="entry name" value="AAA_12"/>
    <property type="match status" value="1"/>
</dbReference>
<gene>
    <name evidence="3" type="ORF">K504DRAFT_466792</name>
</gene>
<evidence type="ECO:0000256" key="1">
    <source>
        <dbReference type="SAM" id="MobiDB-lite"/>
    </source>
</evidence>
<feature type="region of interest" description="Disordered" evidence="1">
    <location>
        <begin position="1"/>
        <end position="53"/>
    </location>
</feature>
<dbReference type="InterPro" id="IPR041679">
    <property type="entry name" value="DNA2/NAM7-like_C"/>
</dbReference>
<feature type="region of interest" description="Disordered" evidence="1">
    <location>
        <begin position="160"/>
        <end position="194"/>
    </location>
</feature>
<dbReference type="Proteomes" id="UP000799428">
    <property type="component" value="Unassembled WGS sequence"/>
</dbReference>
<dbReference type="InterPro" id="IPR027417">
    <property type="entry name" value="P-loop_NTPase"/>
</dbReference>
<dbReference type="SUPFAM" id="SSF52540">
    <property type="entry name" value="P-loop containing nucleoside triphosphate hydrolases"/>
    <property type="match status" value="1"/>
</dbReference>
<feature type="compositionally biased region" description="Basic and acidic residues" evidence="1">
    <location>
        <begin position="8"/>
        <end position="18"/>
    </location>
</feature>
<evidence type="ECO:0000313" key="4">
    <source>
        <dbReference type="Proteomes" id="UP000799428"/>
    </source>
</evidence>
<keyword evidence="4" id="KW-1185">Reference proteome</keyword>
<evidence type="ECO:0000259" key="2">
    <source>
        <dbReference type="Pfam" id="PF13087"/>
    </source>
</evidence>
<feature type="compositionally biased region" description="Acidic residues" evidence="1">
    <location>
        <begin position="176"/>
        <end position="192"/>
    </location>
</feature>
<accession>A0A6G1KD62</accession>
<organism evidence="3 4">
    <name type="scientific">Pleomassaria siparia CBS 279.74</name>
    <dbReference type="NCBI Taxonomy" id="1314801"/>
    <lineage>
        <taxon>Eukaryota</taxon>
        <taxon>Fungi</taxon>
        <taxon>Dikarya</taxon>
        <taxon>Ascomycota</taxon>
        <taxon>Pezizomycotina</taxon>
        <taxon>Dothideomycetes</taxon>
        <taxon>Pleosporomycetidae</taxon>
        <taxon>Pleosporales</taxon>
        <taxon>Pleomassariaceae</taxon>
        <taxon>Pleomassaria</taxon>
    </lineage>
</organism>
<feature type="compositionally biased region" description="Basic and acidic residues" evidence="1">
    <location>
        <begin position="25"/>
        <end position="49"/>
    </location>
</feature>
<feature type="compositionally biased region" description="Basic and acidic residues" evidence="1">
    <location>
        <begin position="423"/>
        <end position="442"/>
    </location>
</feature>
<evidence type="ECO:0000313" key="3">
    <source>
        <dbReference type="EMBL" id="KAF2710381.1"/>
    </source>
</evidence>
<dbReference type="InterPro" id="IPR045055">
    <property type="entry name" value="DNA2/NAM7-like"/>
</dbReference>
<dbReference type="OrthoDB" id="10681530at2759"/>
<reference evidence="3" key="1">
    <citation type="journal article" date="2020" name="Stud. Mycol.">
        <title>101 Dothideomycetes genomes: a test case for predicting lifestyles and emergence of pathogens.</title>
        <authorList>
            <person name="Haridas S."/>
            <person name="Albert R."/>
            <person name="Binder M."/>
            <person name="Bloem J."/>
            <person name="Labutti K."/>
            <person name="Salamov A."/>
            <person name="Andreopoulos B."/>
            <person name="Baker S."/>
            <person name="Barry K."/>
            <person name="Bills G."/>
            <person name="Bluhm B."/>
            <person name="Cannon C."/>
            <person name="Castanera R."/>
            <person name="Culley D."/>
            <person name="Daum C."/>
            <person name="Ezra D."/>
            <person name="Gonzalez J."/>
            <person name="Henrissat B."/>
            <person name="Kuo A."/>
            <person name="Liang C."/>
            <person name="Lipzen A."/>
            <person name="Lutzoni F."/>
            <person name="Magnuson J."/>
            <person name="Mondo S."/>
            <person name="Nolan M."/>
            <person name="Ohm R."/>
            <person name="Pangilinan J."/>
            <person name="Park H.-J."/>
            <person name="Ramirez L."/>
            <person name="Alfaro M."/>
            <person name="Sun H."/>
            <person name="Tritt A."/>
            <person name="Yoshinaga Y."/>
            <person name="Zwiers L.-H."/>
            <person name="Turgeon B."/>
            <person name="Goodwin S."/>
            <person name="Spatafora J."/>
            <person name="Crous P."/>
            <person name="Grigoriev I."/>
        </authorList>
    </citation>
    <scope>NUCLEOTIDE SEQUENCE</scope>
    <source>
        <strain evidence="3">CBS 279.74</strain>
    </source>
</reference>
<dbReference type="PANTHER" id="PTHR10887">
    <property type="entry name" value="DNA2/NAM7 HELICASE FAMILY"/>
    <property type="match status" value="1"/>
</dbReference>
<feature type="compositionally biased region" description="Polar residues" evidence="1">
    <location>
        <begin position="160"/>
        <end position="175"/>
    </location>
</feature>
<protein>
    <recommendedName>
        <fullName evidence="2">DNA2/NAM7 helicase-like C-terminal domain-containing protein</fullName>
    </recommendedName>
</protein>
<feature type="region of interest" description="Disordered" evidence="1">
    <location>
        <begin position="267"/>
        <end position="287"/>
    </location>
</feature>
<dbReference type="EMBL" id="MU005769">
    <property type="protein sequence ID" value="KAF2710381.1"/>
    <property type="molecule type" value="Genomic_DNA"/>
</dbReference>